<dbReference type="Gene3D" id="3.20.20.100">
    <property type="entry name" value="NADP-dependent oxidoreductase domain"/>
    <property type="match status" value="1"/>
</dbReference>
<protein>
    <recommendedName>
        <fullName evidence="2">NADP-dependent oxidoreductase domain-containing protein</fullName>
    </recommendedName>
</protein>
<dbReference type="InterPro" id="IPR023210">
    <property type="entry name" value="NADP_OxRdtase_dom"/>
</dbReference>
<proteinExistence type="predicted"/>
<evidence type="ECO:0000313" key="3">
    <source>
        <dbReference type="EMBL" id="KDQ12629.1"/>
    </source>
</evidence>
<dbReference type="GO" id="GO:0016491">
    <property type="term" value="F:oxidoreductase activity"/>
    <property type="evidence" value="ECO:0007669"/>
    <property type="project" value="UniProtKB-KW"/>
</dbReference>
<accession>A0A067MAM3</accession>
<dbReference type="EMBL" id="KL198049">
    <property type="protein sequence ID" value="KDQ12629.1"/>
    <property type="molecule type" value="Genomic_DNA"/>
</dbReference>
<dbReference type="PANTHER" id="PTHR43625">
    <property type="entry name" value="AFLATOXIN B1 ALDEHYDE REDUCTASE"/>
    <property type="match status" value="1"/>
</dbReference>
<dbReference type="SUPFAM" id="SSF51430">
    <property type="entry name" value="NAD(P)-linked oxidoreductase"/>
    <property type="match status" value="1"/>
</dbReference>
<keyword evidence="1" id="KW-0560">Oxidoreductase</keyword>
<evidence type="ECO:0000259" key="2">
    <source>
        <dbReference type="Pfam" id="PF00248"/>
    </source>
</evidence>
<dbReference type="PANTHER" id="PTHR43625:SF78">
    <property type="entry name" value="PYRIDOXAL REDUCTASE-RELATED"/>
    <property type="match status" value="1"/>
</dbReference>
<dbReference type="AlphaFoldDB" id="A0A067MAM3"/>
<dbReference type="HOGENOM" id="CLU_023205_2_1_1"/>
<dbReference type="Proteomes" id="UP000027195">
    <property type="component" value="Unassembled WGS sequence"/>
</dbReference>
<keyword evidence="4" id="KW-1185">Reference proteome</keyword>
<dbReference type="InterPro" id="IPR050791">
    <property type="entry name" value="Aldo-Keto_reductase"/>
</dbReference>
<dbReference type="GO" id="GO:0005737">
    <property type="term" value="C:cytoplasm"/>
    <property type="evidence" value="ECO:0007669"/>
    <property type="project" value="TreeGrafter"/>
</dbReference>
<dbReference type="InterPro" id="IPR036812">
    <property type="entry name" value="NAD(P)_OxRdtase_dom_sf"/>
</dbReference>
<dbReference type="InParanoid" id="A0A067MAM3"/>
<dbReference type="CDD" id="cd19077">
    <property type="entry name" value="AKR_AKR8A1-2"/>
    <property type="match status" value="1"/>
</dbReference>
<gene>
    <name evidence="3" type="ORF">BOTBODRAFT_34346</name>
</gene>
<dbReference type="STRING" id="930990.A0A067MAM3"/>
<sequence length="373" mass="40713">MYKYLELTSSTCYRTLSTLALKCNHKVIARVFLSTLSMKTINLGGSASNIKVGKVGHGLMMATWKPVPTPDEQVFEAVKAAINEVGPDAKIFLNSGEFYGMNPGTANLSLVNRFFTKYPEYADKAFLSVKGGVGPTGHSPDSSEENLRRSVDNINAHLGGAKKMDLFECARVDPNIPIEEIVATLAKLVKEGKFDHIGLSECSAETLRRAHKVHPIAAVEIEISLWSYEEETKKVIATAEELGVAVVGYSPLGRGLLTGKLKPDDLDKGDWRLRLDRFKEENLKHNQQILDVTSGIAERKGISNAQLSIAWVSSLGPHVMPLPGSSNVERTKENLNAASIELTPQESAEIHQALESIGVKGGRYFPGITNLWG</sequence>
<organism evidence="3 4">
    <name type="scientific">Botryobasidium botryosum (strain FD-172 SS1)</name>
    <dbReference type="NCBI Taxonomy" id="930990"/>
    <lineage>
        <taxon>Eukaryota</taxon>
        <taxon>Fungi</taxon>
        <taxon>Dikarya</taxon>
        <taxon>Basidiomycota</taxon>
        <taxon>Agaricomycotina</taxon>
        <taxon>Agaricomycetes</taxon>
        <taxon>Cantharellales</taxon>
        <taxon>Botryobasidiaceae</taxon>
        <taxon>Botryobasidium</taxon>
    </lineage>
</organism>
<name>A0A067MAM3_BOTB1</name>
<evidence type="ECO:0000256" key="1">
    <source>
        <dbReference type="ARBA" id="ARBA00023002"/>
    </source>
</evidence>
<dbReference type="Pfam" id="PF00248">
    <property type="entry name" value="Aldo_ket_red"/>
    <property type="match status" value="1"/>
</dbReference>
<dbReference type="FunCoup" id="A0A067MAM3">
    <property type="interactions" value="293"/>
</dbReference>
<reference evidence="4" key="1">
    <citation type="journal article" date="2014" name="Proc. Natl. Acad. Sci. U.S.A.">
        <title>Extensive sampling of basidiomycete genomes demonstrates inadequacy of the white-rot/brown-rot paradigm for wood decay fungi.</title>
        <authorList>
            <person name="Riley R."/>
            <person name="Salamov A.A."/>
            <person name="Brown D.W."/>
            <person name="Nagy L.G."/>
            <person name="Floudas D."/>
            <person name="Held B.W."/>
            <person name="Levasseur A."/>
            <person name="Lombard V."/>
            <person name="Morin E."/>
            <person name="Otillar R."/>
            <person name="Lindquist E.A."/>
            <person name="Sun H."/>
            <person name="LaButti K.M."/>
            <person name="Schmutz J."/>
            <person name="Jabbour D."/>
            <person name="Luo H."/>
            <person name="Baker S.E."/>
            <person name="Pisabarro A.G."/>
            <person name="Walton J.D."/>
            <person name="Blanchette R.A."/>
            <person name="Henrissat B."/>
            <person name="Martin F."/>
            <person name="Cullen D."/>
            <person name="Hibbett D.S."/>
            <person name="Grigoriev I.V."/>
        </authorList>
    </citation>
    <scope>NUCLEOTIDE SEQUENCE [LARGE SCALE GENOMIC DNA]</scope>
    <source>
        <strain evidence="4">FD-172 SS1</strain>
    </source>
</reference>
<feature type="domain" description="NADP-dependent oxidoreductase" evidence="2">
    <location>
        <begin position="54"/>
        <end position="354"/>
    </location>
</feature>
<evidence type="ECO:0000313" key="4">
    <source>
        <dbReference type="Proteomes" id="UP000027195"/>
    </source>
</evidence>
<dbReference type="OrthoDB" id="37537at2759"/>